<dbReference type="PANTHER" id="PTHR43673">
    <property type="entry name" value="NAD(P)H NITROREDUCTASE YDGI-RELATED"/>
    <property type="match status" value="1"/>
</dbReference>
<evidence type="ECO:0000256" key="3">
    <source>
        <dbReference type="ARBA" id="ARBA00022630"/>
    </source>
</evidence>
<name>A0A7C4DA52_STAMA</name>
<evidence type="ECO:0000256" key="1">
    <source>
        <dbReference type="ARBA" id="ARBA00001917"/>
    </source>
</evidence>
<feature type="domain" description="Nitroreductase" evidence="6">
    <location>
        <begin position="18"/>
        <end position="64"/>
    </location>
</feature>
<dbReference type="SUPFAM" id="SSF55469">
    <property type="entry name" value="FMN-dependent nitroreductase-like"/>
    <property type="match status" value="1"/>
</dbReference>
<dbReference type="InterPro" id="IPR029479">
    <property type="entry name" value="Nitroreductase"/>
</dbReference>
<keyword evidence="5" id="KW-0560">Oxidoreductase</keyword>
<dbReference type="GO" id="GO:0016491">
    <property type="term" value="F:oxidoreductase activity"/>
    <property type="evidence" value="ECO:0007669"/>
    <property type="project" value="UniProtKB-KW"/>
</dbReference>
<comment type="cofactor">
    <cofactor evidence="1">
        <name>FMN</name>
        <dbReference type="ChEBI" id="CHEBI:58210"/>
    </cofactor>
</comment>
<dbReference type="Pfam" id="PF00881">
    <property type="entry name" value="Nitroreductase"/>
    <property type="match status" value="1"/>
</dbReference>
<evidence type="ECO:0000256" key="2">
    <source>
        <dbReference type="ARBA" id="ARBA00007118"/>
    </source>
</evidence>
<dbReference type="CDD" id="cd02062">
    <property type="entry name" value="Nitro_FMN_reductase"/>
    <property type="match status" value="1"/>
</dbReference>
<protein>
    <recommendedName>
        <fullName evidence="6">Nitroreductase domain-containing protein</fullName>
    </recommendedName>
</protein>
<evidence type="ECO:0000259" key="6">
    <source>
        <dbReference type="Pfam" id="PF00881"/>
    </source>
</evidence>
<sequence length="172" mass="19456">MNDISYERRLVIGIKYAKRFTGDRIDYNELLSIIEIARWAPSIGNIQSWEVIIVEDPIEIKKLARLHPLGYIYEKAGGLFFIVVDPEQSPHYLIDSGSLIAYIALASSIKGYSVLIIDLRDNPVFKTELNIPPLKYLAALVAVGKEASSTTPSILPRKPLEHIVYRNKYGLR</sequence>
<dbReference type="EMBL" id="DTBJ01000029">
    <property type="protein sequence ID" value="HGM58738.1"/>
    <property type="molecule type" value="Genomic_DNA"/>
</dbReference>
<dbReference type="Gene3D" id="3.40.109.10">
    <property type="entry name" value="NADH Oxidase"/>
    <property type="match status" value="1"/>
</dbReference>
<dbReference type="InterPro" id="IPR000415">
    <property type="entry name" value="Nitroreductase-like"/>
</dbReference>
<gene>
    <name evidence="7" type="ORF">ENU14_04030</name>
</gene>
<proteinExistence type="inferred from homology"/>
<evidence type="ECO:0000256" key="5">
    <source>
        <dbReference type="ARBA" id="ARBA00023002"/>
    </source>
</evidence>
<organism evidence="7">
    <name type="scientific">Staphylothermus marinus</name>
    <dbReference type="NCBI Taxonomy" id="2280"/>
    <lineage>
        <taxon>Archaea</taxon>
        <taxon>Thermoproteota</taxon>
        <taxon>Thermoprotei</taxon>
        <taxon>Desulfurococcales</taxon>
        <taxon>Desulfurococcaceae</taxon>
        <taxon>Staphylothermus</taxon>
    </lineage>
</organism>
<dbReference type="PANTHER" id="PTHR43673:SF2">
    <property type="entry name" value="NITROREDUCTASE"/>
    <property type="match status" value="1"/>
</dbReference>
<comment type="caution">
    <text evidence="7">The sequence shown here is derived from an EMBL/GenBank/DDBJ whole genome shotgun (WGS) entry which is preliminary data.</text>
</comment>
<accession>A0A7C4DA52</accession>
<evidence type="ECO:0000256" key="4">
    <source>
        <dbReference type="ARBA" id="ARBA00022643"/>
    </source>
</evidence>
<dbReference type="AlphaFoldDB" id="A0A7C4DA52"/>
<reference evidence="7" key="1">
    <citation type="journal article" date="2020" name="mSystems">
        <title>Genome- and Community-Level Interaction Insights into Carbon Utilization and Element Cycling Functions of Hydrothermarchaeota in Hydrothermal Sediment.</title>
        <authorList>
            <person name="Zhou Z."/>
            <person name="Liu Y."/>
            <person name="Xu W."/>
            <person name="Pan J."/>
            <person name="Luo Z.H."/>
            <person name="Li M."/>
        </authorList>
    </citation>
    <scope>NUCLEOTIDE SEQUENCE [LARGE SCALE GENOMIC DNA]</scope>
    <source>
        <strain evidence="7">SpSt-642</strain>
    </source>
</reference>
<comment type="similarity">
    <text evidence="2">Belongs to the nitroreductase family.</text>
</comment>
<evidence type="ECO:0000313" key="7">
    <source>
        <dbReference type="EMBL" id="HGM58738.1"/>
    </source>
</evidence>
<keyword evidence="4" id="KW-0288">FMN</keyword>
<keyword evidence="3" id="KW-0285">Flavoprotein</keyword>